<gene>
    <name evidence="5" type="ORF">METZ01_LOCUS207574</name>
</gene>
<keyword evidence="3" id="KW-0326">Glycosidase</keyword>
<proteinExistence type="inferred from homology"/>
<dbReference type="InterPro" id="IPR023296">
    <property type="entry name" value="Glyco_hydro_beta-prop_sf"/>
</dbReference>
<dbReference type="SUPFAM" id="SSF75005">
    <property type="entry name" value="Arabinanase/levansucrase/invertase"/>
    <property type="match status" value="2"/>
</dbReference>
<name>A0A382EVF4_9ZZZZ</name>
<dbReference type="InterPro" id="IPR013148">
    <property type="entry name" value="Glyco_hydro_32_N"/>
</dbReference>
<dbReference type="AlphaFoldDB" id="A0A382EVF4"/>
<reference evidence="5" key="1">
    <citation type="submission" date="2018-05" db="EMBL/GenBank/DDBJ databases">
        <authorList>
            <person name="Lanie J.A."/>
            <person name="Ng W.-L."/>
            <person name="Kazmierczak K.M."/>
            <person name="Andrzejewski T.M."/>
            <person name="Davidsen T.M."/>
            <person name="Wayne K.J."/>
            <person name="Tettelin H."/>
            <person name="Glass J.I."/>
            <person name="Rusch D."/>
            <person name="Podicherti R."/>
            <person name="Tsui H.-C.T."/>
            <person name="Winkler M.E."/>
        </authorList>
    </citation>
    <scope>NUCLEOTIDE SEQUENCE</scope>
</reference>
<evidence type="ECO:0000256" key="3">
    <source>
        <dbReference type="ARBA" id="ARBA00023295"/>
    </source>
</evidence>
<organism evidence="5">
    <name type="scientific">marine metagenome</name>
    <dbReference type="NCBI Taxonomy" id="408172"/>
    <lineage>
        <taxon>unclassified sequences</taxon>
        <taxon>metagenomes</taxon>
        <taxon>ecological metagenomes</taxon>
    </lineage>
</organism>
<accession>A0A382EVF4</accession>
<evidence type="ECO:0000313" key="5">
    <source>
        <dbReference type="EMBL" id="SVB54720.1"/>
    </source>
</evidence>
<dbReference type="EMBL" id="UINC01046551">
    <property type="protein sequence ID" value="SVB54720.1"/>
    <property type="molecule type" value="Genomic_DNA"/>
</dbReference>
<dbReference type="PANTHER" id="PTHR35279">
    <property type="match status" value="1"/>
</dbReference>
<evidence type="ECO:0000259" key="4">
    <source>
        <dbReference type="Pfam" id="PF00251"/>
    </source>
</evidence>
<sequence>MRRNLPRFRLAAFLGVTFLCVGAMGEPPAKIKPWLTSEQEWQRDTDKQIIALGKRGAFDDTHIFAPMVAHEKGAFQLWYCGSTGRVAERVFHMGLATSGDGRLFKKHADNPVYHYGDGKHSVLTPALLRNPDGTTLRENGRLRMWFSSTWFAGGNGLHTLHEATSADGLRWSLSSPSLLKHVYSPTVIKTGDTFQMWYTDVSVGQWQFRHATSRDGSKWTVTKEPILKIDQPWESKRLFYPHVIKLNGVYLMWYGSYWTSRGNTTALGLAASLDGKTWHKHPSNPVFTPDPERLWESHYTTSHCVMRLPDGSLRLWYASRKAPPFTNKYFAINTAVWKNPPHVR</sequence>
<comment type="similarity">
    <text evidence="1">Belongs to the glycosyl hydrolase 32 family.</text>
</comment>
<keyword evidence="2" id="KW-0378">Hydrolase</keyword>
<evidence type="ECO:0000256" key="2">
    <source>
        <dbReference type="ARBA" id="ARBA00022801"/>
    </source>
</evidence>
<evidence type="ECO:0000256" key="1">
    <source>
        <dbReference type="ARBA" id="ARBA00009902"/>
    </source>
</evidence>
<dbReference type="Pfam" id="PF00251">
    <property type="entry name" value="Glyco_hydro_32N"/>
    <property type="match status" value="1"/>
</dbReference>
<dbReference type="Gene3D" id="2.115.10.20">
    <property type="entry name" value="Glycosyl hydrolase domain, family 43"/>
    <property type="match status" value="3"/>
</dbReference>
<dbReference type="PANTHER" id="PTHR35279:SF1">
    <property type="entry name" value="ARABINANASE_LEVANSUCRASE_INVERTASE"/>
    <property type="match status" value="1"/>
</dbReference>
<protein>
    <recommendedName>
        <fullName evidence="4">Glycosyl hydrolase family 32 N-terminal domain-containing protein</fullName>
    </recommendedName>
</protein>
<feature type="domain" description="Glycosyl hydrolase family 32 N-terminal" evidence="4">
    <location>
        <begin position="194"/>
        <end position="293"/>
    </location>
</feature>